<accession>A0ABP1GJ28</accession>
<keyword evidence="2" id="KW-1185">Reference proteome</keyword>
<evidence type="ECO:0000313" key="1">
    <source>
        <dbReference type="EMBL" id="CAL5970535.1"/>
    </source>
</evidence>
<dbReference type="Proteomes" id="UP001642409">
    <property type="component" value="Unassembled WGS sequence"/>
</dbReference>
<dbReference type="EMBL" id="CAXDID020000001">
    <property type="protein sequence ID" value="CAL5970535.1"/>
    <property type="molecule type" value="Genomic_DNA"/>
</dbReference>
<reference evidence="1 2" key="1">
    <citation type="submission" date="2024-07" db="EMBL/GenBank/DDBJ databases">
        <authorList>
            <person name="Akdeniz Z."/>
        </authorList>
    </citation>
    <scope>NUCLEOTIDE SEQUENCE [LARGE SCALE GENOMIC DNA]</scope>
</reference>
<protein>
    <submittedName>
        <fullName evidence="1">Sec24</fullName>
    </submittedName>
</protein>
<gene>
    <name evidence="1" type="ORF">HINF_LOCUS475</name>
</gene>
<evidence type="ECO:0000313" key="2">
    <source>
        <dbReference type="Proteomes" id="UP001642409"/>
    </source>
</evidence>
<comment type="caution">
    <text evidence="1">The sequence shown here is derived from an EMBL/GenBank/DDBJ whole genome shotgun (WGS) entry which is preliminary data.</text>
</comment>
<dbReference type="Gene3D" id="2.60.40.1670">
    <property type="entry name" value="beta-sandwich domain of Sec23/24"/>
    <property type="match status" value="1"/>
</dbReference>
<name>A0ABP1GJ28_9EUKA</name>
<organism evidence="1 2">
    <name type="scientific">Hexamita inflata</name>
    <dbReference type="NCBI Taxonomy" id="28002"/>
    <lineage>
        <taxon>Eukaryota</taxon>
        <taxon>Metamonada</taxon>
        <taxon>Diplomonadida</taxon>
        <taxon>Hexamitidae</taxon>
        <taxon>Hexamitinae</taxon>
        <taxon>Hexamita</taxon>
    </lineage>
</organism>
<sequence>MTSTIRSSQGVNLNVFEDQIKLNQQFSTKDEFYVLLEDFGRRIQFRVIAEQANRFGFSINQIETESVYIQLAVLYTNRSGKRIVRINTVQFKVDNQPASVFNSSNTFDIISYLMRKSSMSYLQAQEIVNVQLQNITKKNQFAAKICSPASTKHKKTNAQLLKKTTEQET</sequence>
<proteinExistence type="predicted"/>
<dbReference type="SUPFAM" id="SSF81995">
    <property type="entry name" value="beta-sandwich domain of Sec23/24"/>
    <property type="match status" value="1"/>
</dbReference>